<dbReference type="Gene3D" id="1.20.1250.20">
    <property type="entry name" value="MFS general substrate transporter like domains"/>
    <property type="match status" value="1"/>
</dbReference>
<dbReference type="AlphaFoldDB" id="A0A8K1FGU0"/>
<dbReference type="PANTHER" id="PTHR23511:SF5">
    <property type="entry name" value="MAJOR FACILITATOR-TYPE TRANSPORTER HXNZ-RELATED"/>
    <property type="match status" value="1"/>
</dbReference>
<dbReference type="InterPro" id="IPR036259">
    <property type="entry name" value="MFS_trans_sf"/>
</dbReference>
<keyword evidence="5 7" id="KW-0472">Membrane</keyword>
<evidence type="ECO:0000256" key="5">
    <source>
        <dbReference type="ARBA" id="ARBA00023136"/>
    </source>
</evidence>
<name>A0A8K1FGU0_PYTOL</name>
<feature type="transmembrane region" description="Helical" evidence="7">
    <location>
        <begin position="132"/>
        <end position="153"/>
    </location>
</feature>
<dbReference type="PROSITE" id="PS00217">
    <property type="entry name" value="SUGAR_TRANSPORT_2"/>
    <property type="match status" value="1"/>
</dbReference>
<sequence>MDDSLLQVSQRLDALAADDDLSYLHFSFVHTPPVVTARESTGLPLSQRARPPPPGAHPARRRPQRRRDFWTRCFGLSWFYVRFVLVLGVGWFLLTFSLFTSTLAISTAPDKIFDETIQDQDERWQAQVAREMAAIALGAALGAALCGSLADYYGRRRVVFLSLFWWIAFQIASAFAWDCMVLLVFRGLQGLGVGGQLLLFLILLFEIAAHRQRGRVVIMGVTYCSLGIIAGVYATGPLVEALGWKTYHSGLLGGATGVYWLWLLLWLRDSPRFLAATGRVDAALHMVEQIEHAHGLNRHARVTMPSSLFEPPTQRRHTQSSAVGLSTTSQRGTRYYPRGSLADLSPRASLPPSYRPRRTSTGALAPGMVSIWTSFGKRWRRVLCCRPYASRAYALSAFSFVVALQLSMTLGSLSRFTAAATKPKMFVLIIGIASFVGCVFSATMIDRTGRIPMLSVTMLVCSLATTLVAMQLHLNIGGDTFLALSTGLLSVAMSVTLTTAAVWTLEHFGVLIRATGVGFTLLWCCVGIALGQWLVWSSWITHSIVAFVLWGVAAVFLLLALLAWICGTETWQRIDIDIVEDVPTRRGDGHESEHKGSTATGKSGGGGMNHHAMDSDDDCHIVTPEIEECTHSVPASEATTYVGSSIYSQASTSTRGRRTSAVRFSHVAHQRSSGPTSSWTAVSGAYTGTSMSSFGPRSISRSRSQRRSSSSMHPSPYQPGPAAQSSFQYNWHHPQYESSSSSSTSDGFESPYDNQAYHPHYHHLEHAHVASGQRQSRRRRDSSGATGSTASSGSSSTPGHRMRLQSGGYEGSSIPLGSLSARRTRLDSAYVRERHSRNSSRDVESNASDDVDPERDILEIDIDPFEGFDPLRSPPGDVALLE</sequence>
<keyword evidence="3 7" id="KW-0812">Transmembrane</keyword>
<feature type="transmembrane region" description="Helical" evidence="7">
    <location>
        <begin position="247"/>
        <end position="267"/>
    </location>
</feature>
<feature type="transmembrane region" description="Helical" evidence="7">
    <location>
        <begin position="426"/>
        <end position="445"/>
    </location>
</feature>
<proteinExistence type="predicted"/>
<dbReference type="OrthoDB" id="4139357at2759"/>
<organism evidence="9 10">
    <name type="scientific">Pythium oligandrum</name>
    <name type="common">Mycoparasitic fungus</name>
    <dbReference type="NCBI Taxonomy" id="41045"/>
    <lineage>
        <taxon>Eukaryota</taxon>
        <taxon>Sar</taxon>
        <taxon>Stramenopiles</taxon>
        <taxon>Oomycota</taxon>
        <taxon>Peronosporomycetes</taxon>
        <taxon>Pythiales</taxon>
        <taxon>Pythiaceae</taxon>
        <taxon>Pythium</taxon>
    </lineage>
</organism>
<evidence type="ECO:0000256" key="2">
    <source>
        <dbReference type="ARBA" id="ARBA00022448"/>
    </source>
</evidence>
<evidence type="ECO:0000256" key="1">
    <source>
        <dbReference type="ARBA" id="ARBA00004141"/>
    </source>
</evidence>
<feature type="domain" description="Major facilitator superfamily (MFS) profile" evidence="8">
    <location>
        <begin position="83"/>
        <end position="571"/>
    </location>
</feature>
<feature type="transmembrane region" description="Helical" evidence="7">
    <location>
        <begin position="191"/>
        <end position="209"/>
    </location>
</feature>
<evidence type="ECO:0000313" key="9">
    <source>
        <dbReference type="EMBL" id="TMW59057.1"/>
    </source>
</evidence>
<evidence type="ECO:0000256" key="4">
    <source>
        <dbReference type="ARBA" id="ARBA00022989"/>
    </source>
</evidence>
<evidence type="ECO:0000259" key="8">
    <source>
        <dbReference type="PROSITE" id="PS50850"/>
    </source>
</evidence>
<dbReference type="GO" id="GO:0016020">
    <property type="term" value="C:membrane"/>
    <property type="evidence" value="ECO:0007669"/>
    <property type="project" value="UniProtKB-SubCell"/>
</dbReference>
<evidence type="ECO:0000313" key="10">
    <source>
        <dbReference type="Proteomes" id="UP000794436"/>
    </source>
</evidence>
<dbReference type="PANTHER" id="PTHR23511">
    <property type="entry name" value="SYNAPTIC VESICLE GLYCOPROTEIN 2"/>
    <property type="match status" value="1"/>
</dbReference>
<reference evidence="9" key="1">
    <citation type="submission" date="2019-03" db="EMBL/GenBank/DDBJ databases">
        <title>Long read genome sequence of the mycoparasitic Pythium oligandrum ATCC 38472 isolated from sugarbeet rhizosphere.</title>
        <authorList>
            <person name="Gaulin E."/>
        </authorList>
    </citation>
    <scope>NUCLEOTIDE SEQUENCE</scope>
    <source>
        <strain evidence="9">ATCC 38472_TT</strain>
    </source>
</reference>
<dbReference type="InterPro" id="IPR011701">
    <property type="entry name" value="MFS"/>
</dbReference>
<feature type="compositionally biased region" description="Low complexity" evidence="6">
    <location>
        <begin position="783"/>
        <end position="797"/>
    </location>
</feature>
<keyword evidence="2" id="KW-0813">Transport</keyword>
<dbReference type="Pfam" id="PF07690">
    <property type="entry name" value="MFS_1"/>
    <property type="match status" value="1"/>
</dbReference>
<feature type="transmembrane region" description="Helical" evidence="7">
    <location>
        <begin position="216"/>
        <end position="235"/>
    </location>
</feature>
<feature type="compositionally biased region" description="Low complexity" evidence="6">
    <location>
        <begin position="697"/>
        <end position="711"/>
    </location>
</feature>
<dbReference type="Proteomes" id="UP000794436">
    <property type="component" value="Unassembled WGS sequence"/>
</dbReference>
<feature type="transmembrane region" description="Helical" evidence="7">
    <location>
        <begin position="388"/>
        <end position="406"/>
    </location>
</feature>
<feature type="transmembrane region" description="Helical" evidence="7">
    <location>
        <begin position="539"/>
        <end position="565"/>
    </location>
</feature>
<protein>
    <recommendedName>
        <fullName evidence="8">Major facilitator superfamily (MFS) profile domain-containing protein</fullName>
    </recommendedName>
</protein>
<feature type="compositionally biased region" description="Basic and acidic residues" evidence="6">
    <location>
        <begin position="824"/>
        <end position="833"/>
    </location>
</feature>
<dbReference type="PROSITE" id="PS50850">
    <property type="entry name" value="MFS"/>
    <property type="match status" value="1"/>
</dbReference>
<feature type="transmembrane region" description="Helical" evidence="7">
    <location>
        <begin position="510"/>
        <end position="533"/>
    </location>
</feature>
<dbReference type="InterPro" id="IPR005829">
    <property type="entry name" value="Sugar_transporter_CS"/>
</dbReference>
<keyword evidence="4 7" id="KW-1133">Transmembrane helix</keyword>
<feature type="transmembrane region" description="Helical" evidence="7">
    <location>
        <begin position="480"/>
        <end position="503"/>
    </location>
</feature>
<dbReference type="EMBL" id="SPLM01000110">
    <property type="protein sequence ID" value="TMW59057.1"/>
    <property type="molecule type" value="Genomic_DNA"/>
</dbReference>
<evidence type="ECO:0000256" key="3">
    <source>
        <dbReference type="ARBA" id="ARBA00022692"/>
    </source>
</evidence>
<keyword evidence="10" id="KW-1185">Reference proteome</keyword>
<dbReference type="SUPFAM" id="SSF103473">
    <property type="entry name" value="MFS general substrate transporter"/>
    <property type="match status" value="1"/>
</dbReference>
<feature type="transmembrane region" description="Helical" evidence="7">
    <location>
        <begin position="452"/>
        <end position="474"/>
    </location>
</feature>
<feature type="region of interest" description="Disordered" evidence="6">
    <location>
        <begin position="768"/>
        <end position="882"/>
    </location>
</feature>
<evidence type="ECO:0000256" key="7">
    <source>
        <dbReference type="SAM" id="Phobius"/>
    </source>
</evidence>
<evidence type="ECO:0000256" key="6">
    <source>
        <dbReference type="SAM" id="MobiDB-lite"/>
    </source>
</evidence>
<gene>
    <name evidence="9" type="ORF">Poli38472_007202</name>
</gene>
<feature type="transmembrane region" description="Helical" evidence="7">
    <location>
        <begin position="160"/>
        <end position="185"/>
    </location>
</feature>
<feature type="region of interest" description="Disordered" evidence="6">
    <location>
        <begin position="39"/>
        <end position="63"/>
    </location>
</feature>
<feature type="region of interest" description="Disordered" evidence="6">
    <location>
        <begin position="690"/>
        <end position="756"/>
    </location>
</feature>
<comment type="caution">
    <text evidence="9">The sequence shown here is derived from an EMBL/GenBank/DDBJ whole genome shotgun (WGS) entry which is preliminary data.</text>
</comment>
<feature type="compositionally biased region" description="Acidic residues" evidence="6">
    <location>
        <begin position="847"/>
        <end position="866"/>
    </location>
</feature>
<feature type="region of interest" description="Disordered" evidence="6">
    <location>
        <begin position="310"/>
        <end position="359"/>
    </location>
</feature>
<feature type="compositionally biased region" description="Polar residues" evidence="6">
    <location>
        <begin position="319"/>
        <end position="332"/>
    </location>
</feature>
<comment type="subcellular location">
    <subcellularLocation>
        <location evidence="1">Membrane</location>
        <topology evidence="1">Multi-pass membrane protein</topology>
    </subcellularLocation>
</comment>
<feature type="compositionally biased region" description="Basic and acidic residues" evidence="6">
    <location>
        <begin position="584"/>
        <end position="596"/>
    </location>
</feature>
<accession>A0A8K1FGU0</accession>
<feature type="region of interest" description="Disordered" evidence="6">
    <location>
        <begin position="584"/>
        <end position="614"/>
    </location>
</feature>
<dbReference type="InterPro" id="IPR020846">
    <property type="entry name" value="MFS_dom"/>
</dbReference>
<feature type="transmembrane region" description="Helical" evidence="7">
    <location>
        <begin position="69"/>
        <end position="94"/>
    </location>
</feature>
<dbReference type="GO" id="GO:0022857">
    <property type="term" value="F:transmembrane transporter activity"/>
    <property type="evidence" value="ECO:0007669"/>
    <property type="project" value="InterPro"/>
</dbReference>